<organism evidence="2 3">
    <name type="scientific">Labrys miyagiensis</name>
    <dbReference type="NCBI Taxonomy" id="346912"/>
    <lineage>
        <taxon>Bacteria</taxon>
        <taxon>Pseudomonadati</taxon>
        <taxon>Pseudomonadota</taxon>
        <taxon>Alphaproteobacteria</taxon>
        <taxon>Hyphomicrobiales</taxon>
        <taxon>Xanthobacteraceae</taxon>
        <taxon>Labrys</taxon>
    </lineage>
</organism>
<proteinExistence type="predicted"/>
<name>A0ABQ6CGI6_9HYPH</name>
<feature type="compositionally biased region" description="Low complexity" evidence="1">
    <location>
        <begin position="48"/>
        <end position="59"/>
    </location>
</feature>
<evidence type="ECO:0000313" key="2">
    <source>
        <dbReference type="EMBL" id="GLS17352.1"/>
    </source>
</evidence>
<dbReference type="EMBL" id="BSPC01000005">
    <property type="protein sequence ID" value="GLS17352.1"/>
    <property type="molecule type" value="Genomic_DNA"/>
</dbReference>
<dbReference type="Proteomes" id="UP001156882">
    <property type="component" value="Unassembled WGS sequence"/>
</dbReference>
<keyword evidence="3" id="KW-1185">Reference proteome</keyword>
<reference evidence="3" key="1">
    <citation type="journal article" date="2019" name="Int. J. Syst. Evol. Microbiol.">
        <title>The Global Catalogue of Microorganisms (GCM) 10K type strain sequencing project: providing services to taxonomists for standard genome sequencing and annotation.</title>
        <authorList>
            <consortium name="The Broad Institute Genomics Platform"/>
            <consortium name="The Broad Institute Genome Sequencing Center for Infectious Disease"/>
            <person name="Wu L."/>
            <person name="Ma J."/>
        </authorList>
    </citation>
    <scope>NUCLEOTIDE SEQUENCE [LARGE SCALE GENOMIC DNA]</scope>
    <source>
        <strain evidence="3">NBRC 101365</strain>
    </source>
</reference>
<sequence length="109" mass="12061">MHAPALDGFEDPFGWVLLGNASRNDTGSLDGAKHMGDHKDEKKEQKDGQSGPSGNPGSQADRPRFVPKRNRFDETLEAHSWDRGRHPCLWALTLLGEAGREMAISDRHS</sequence>
<comment type="caution">
    <text evidence="2">The sequence shown here is derived from an EMBL/GenBank/DDBJ whole genome shotgun (WGS) entry which is preliminary data.</text>
</comment>
<gene>
    <name evidence="2" type="ORF">GCM10007874_03670</name>
</gene>
<evidence type="ECO:0000313" key="3">
    <source>
        <dbReference type="Proteomes" id="UP001156882"/>
    </source>
</evidence>
<evidence type="ECO:0000256" key="1">
    <source>
        <dbReference type="SAM" id="MobiDB-lite"/>
    </source>
</evidence>
<feature type="region of interest" description="Disordered" evidence="1">
    <location>
        <begin position="20"/>
        <end position="71"/>
    </location>
</feature>
<protein>
    <submittedName>
        <fullName evidence="2">Uncharacterized protein</fullName>
    </submittedName>
</protein>
<accession>A0ABQ6CGI6</accession>
<feature type="compositionally biased region" description="Basic and acidic residues" evidence="1">
    <location>
        <begin position="31"/>
        <end position="47"/>
    </location>
</feature>